<dbReference type="Gene3D" id="3.40.50.10330">
    <property type="entry name" value="Probable inorganic polyphosphate/atp-NAD kinase, domain 1"/>
    <property type="match status" value="1"/>
</dbReference>
<dbReference type="PANTHER" id="PTHR12358">
    <property type="entry name" value="SPHINGOSINE KINASE"/>
    <property type="match status" value="1"/>
</dbReference>
<evidence type="ECO:0000256" key="1">
    <source>
        <dbReference type="ARBA" id="ARBA00001946"/>
    </source>
</evidence>
<proteinExistence type="inferred from homology"/>
<dbReference type="RefSeq" id="WP_406769063.1">
    <property type="nucleotide sequence ID" value="NZ_JBJHZZ010000002.1"/>
</dbReference>
<evidence type="ECO:0000256" key="12">
    <source>
        <dbReference type="ARBA" id="ARBA00023264"/>
    </source>
</evidence>
<evidence type="ECO:0000256" key="6">
    <source>
        <dbReference type="ARBA" id="ARBA00022741"/>
    </source>
</evidence>
<comment type="similarity">
    <text evidence="2">Belongs to the diacylglycerol/lipid kinase family.</text>
</comment>
<dbReference type="Pfam" id="PF00781">
    <property type="entry name" value="DAGK_cat"/>
    <property type="match status" value="1"/>
</dbReference>
<keyword evidence="8" id="KW-0067">ATP-binding</keyword>
<evidence type="ECO:0000256" key="8">
    <source>
        <dbReference type="ARBA" id="ARBA00022840"/>
    </source>
</evidence>
<sequence length="295" mass="32789">MNHLFIINPIAGKGKTLKLIPIIEKVFKARKEKFVIEITKYIGHAAEIAEKYSSEEDYRIYSVGGDGTLNEVLNGIVNTNSSLAVIPSGTGNDFIKSIFKYNNKISMEAILIKTINGKEERIDLGKVNDRYFLNIASVGFDAEVAYNSIKFKKLPFINGTAAYILGLLITLFKYKNYDLNIKIDNTSLKLNSLLVAVANGRYYGGGINVAPKANLKDGFFDVCLIKRVGRLKILGLFPKVIQGNHETIKEVNFKNGKAVNIISKEDLAFNIDGEIIRGKEAEFQIIKHGVQIVIP</sequence>
<keyword evidence="15" id="KW-1185">Reference proteome</keyword>
<evidence type="ECO:0000256" key="10">
    <source>
        <dbReference type="ARBA" id="ARBA00023098"/>
    </source>
</evidence>
<dbReference type="InterPro" id="IPR050187">
    <property type="entry name" value="Lipid_Phosphate_FormReg"/>
</dbReference>
<evidence type="ECO:0000256" key="5">
    <source>
        <dbReference type="ARBA" id="ARBA00022723"/>
    </source>
</evidence>
<dbReference type="Pfam" id="PF19279">
    <property type="entry name" value="YegS_C"/>
    <property type="match status" value="1"/>
</dbReference>
<dbReference type="SUPFAM" id="SSF111331">
    <property type="entry name" value="NAD kinase/diacylglycerol kinase-like"/>
    <property type="match status" value="1"/>
</dbReference>
<keyword evidence="6" id="KW-0547">Nucleotide-binding</keyword>
<accession>A0ABW8T2T7</accession>
<comment type="cofactor">
    <cofactor evidence="1">
        <name>Mg(2+)</name>
        <dbReference type="ChEBI" id="CHEBI:18420"/>
    </cofactor>
</comment>
<comment type="caution">
    <text evidence="14">The sequence shown here is derived from an EMBL/GenBank/DDBJ whole genome shotgun (WGS) entry which is preliminary data.</text>
</comment>
<keyword evidence="5" id="KW-0479">Metal-binding</keyword>
<organism evidence="14 15">
    <name type="scientific">Candidatus Clostridium stratigraminis</name>
    <dbReference type="NCBI Taxonomy" id="3381661"/>
    <lineage>
        <taxon>Bacteria</taxon>
        <taxon>Bacillati</taxon>
        <taxon>Bacillota</taxon>
        <taxon>Clostridia</taxon>
        <taxon>Eubacteriales</taxon>
        <taxon>Clostridiaceae</taxon>
        <taxon>Clostridium</taxon>
    </lineage>
</organism>
<dbReference type="NCBIfam" id="TIGR00147">
    <property type="entry name" value="YegS/Rv2252/BmrU family lipid kinase"/>
    <property type="match status" value="1"/>
</dbReference>
<dbReference type="PROSITE" id="PS50146">
    <property type="entry name" value="DAGK"/>
    <property type="match status" value="1"/>
</dbReference>
<evidence type="ECO:0000256" key="2">
    <source>
        <dbReference type="ARBA" id="ARBA00005983"/>
    </source>
</evidence>
<dbReference type="SMART" id="SM00046">
    <property type="entry name" value="DAGKc"/>
    <property type="match status" value="1"/>
</dbReference>
<keyword evidence="12" id="KW-1208">Phospholipid metabolism</keyword>
<dbReference type="InterPro" id="IPR005218">
    <property type="entry name" value="Diacylglycerol/lipid_kinase"/>
</dbReference>
<dbReference type="InterPro" id="IPR045540">
    <property type="entry name" value="YegS/DAGK_C"/>
</dbReference>
<evidence type="ECO:0000256" key="3">
    <source>
        <dbReference type="ARBA" id="ARBA00022516"/>
    </source>
</evidence>
<dbReference type="PANTHER" id="PTHR12358:SF106">
    <property type="entry name" value="LIPID KINASE YEGS"/>
    <property type="match status" value="1"/>
</dbReference>
<evidence type="ECO:0000259" key="13">
    <source>
        <dbReference type="PROSITE" id="PS50146"/>
    </source>
</evidence>
<evidence type="ECO:0000256" key="11">
    <source>
        <dbReference type="ARBA" id="ARBA00023209"/>
    </source>
</evidence>
<keyword evidence="9" id="KW-0460">Magnesium</keyword>
<reference evidence="14 15" key="1">
    <citation type="submission" date="2024-11" db="EMBL/GenBank/DDBJ databases">
        <authorList>
            <person name="Heng Y.C."/>
            <person name="Lim A.C.H."/>
            <person name="Lee J.K.Y."/>
            <person name="Kittelmann S."/>
        </authorList>
    </citation>
    <scope>NUCLEOTIDE SEQUENCE [LARGE SCALE GENOMIC DNA]</scope>
    <source>
        <strain evidence="14 15">WILCCON 0185</strain>
    </source>
</reference>
<protein>
    <submittedName>
        <fullName evidence="14">Diacylglycerol/lipid kinase family protein</fullName>
        <ecNumber evidence="14">2.7.1.-</ecNumber>
    </submittedName>
</protein>
<evidence type="ECO:0000313" key="15">
    <source>
        <dbReference type="Proteomes" id="UP001623591"/>
    </source>
</evidence>
<evidence type="ECO:0000256" key="7">
    <source>
        <dbReference type="ARBA" id="ARBA00022777"/>
    </source>
</evidence>
<dbReference type="EMBL" id="JBJHZZ010000002">
    <property type="protein sequence ID" value="MFL0246601.1"/>
    <property type="molecule type" value="Genomic_DNA"/>
</dbReference>
<dbReference type="GO" id="GO:0016301">
    <property type="term" value="F:kinase activity"/>
    <property type="evidence" value="ECO:0007669"/>
    <property type="project" value="UniProtKB-KW"/>
</dbReference>
<keyword evidence="4 14" id="KW-0808">Transferase</keyword>
<dbReference type="EC" id="2.7.1.-" evidence="14"/>
<evidence type="ECO:0000256" key="4">
    <source>
        <dbReference type="ARBA" id="ARBA00022679"/>
    </source>
</evidence>
<dbReference type="InterPro" id="IPR017438">
    <property type="entry name" value="ATP-NAD_kinase_N"/>
</dbReference>
<dbReference type="Gene3D" id="2.60.200.40">
    <property type="match status" value="1"/>
</dbReference>
<dbReference type="Proteomes" id="UP001623591">
    <property type="component" value="Unassembled WGS sequence"/>
</dbReference>
<keyword evidence="10" id="KW-0443">Lipid metabolism</keyword>
<keyword evidence="7 14" id="KW-0418">Kinase</keyword>
<evidence type="ECO:0000256" key="9">
    <source>
        <dbReference type="ARBA" id="ARBA00022842"/>
    </source>
</evidence>
<dbReference type="InterPro" id="IPR001206">
    <property type="entry name" value="Diacylglycerol_kinase_cat_dom"/>
</dbReference>
<dbReference type="InterPro" id="IPR016064">
    <property type="entry name" value="NAD/diacylglycerol_kinase_sf"/>
</dbReference>
<gene>
    <name evidence="14" type="ORF">ACJDUG_06440</name>
</gene>
<evidence type="ECO:0000313" key="14">
    <source>
        <dbReference type="EMBL" id="MFL0246601.1"/>
    </source>
</evidence>
<feature type="domain" description="DAGKc" evidence="13">
    <location>
        <begin position="1"/>
        <end position="131"/>
    </location>
</feature>
<keyword evidence="3" id="KW-0444">Lipid biosynthesis</keyword>
<keyword evidence="11" id="KW-0594">Phospholipid biosynthesis</keyword>
<name>A0ABW8T2T7_9CLOT</name>